<dbReference type="InParanoid" id="A0A0P0VVP8"/>
<dbReference type="PaxDb" id="39947-A0A0P0VVP8"/>
<dbReference type="OMA" id="REFCACK"/>
<organism evidence="5 6">
    <name type="scientific">Oryza sativa subsp. japonica</name>
    <name type="common">Rice</name>
    <dbReference type="NCBI Taxonomy" id="39947"/>
    <lineage>
        <taxon>Eukaryota</taxon>
        <taxon>Viridiplantae</taxon>
        <taxon>Streptophyta</taxon>
        <taxon>Embryophyta</taxon>
        <taxon>Tracheophyta</taxon>
        <taxon>Spermatophyta</taxon>
        <taxon>Magnoliopsida</taxon>
        <taxon>Liliopsida</taxon>
        <taxon>Poales</taxon>
        <taxon>Poaceae</taxon>
        <taxon>BOP clade</taxon>
        <taxon>Oryzoideae</taxon>
        <taxon>Oryzeae</taxon>
        <taxon>Oryzinae</taxon>
        <taxon>Oryza</taxon>
        <taxon>Oryza sativa</taxon>
    </lineage>
</organism>
<dbReference type="SMART" id="SM01377">
    <property type="entry name" value="Ribosomal_L40e"/>
    <property type="match status" value="1"/>
</dbReference>
<reference evidence="5 6" key="2">
    <citation type="journal article" date="2013" name="Plant Cell Physiol.">
        <title>Rice Annotation Project Database (RAP-DB): an integrative and interactive database for rice genomics.</title>
        <authorList>
            <person name="Sakai H."/>
            <person name="Lee S.S."/>
            <person name="Tanaka T."/>
            <person name="Numa H."/>
            <person name="Kim J."/>
            <person name="Kawahara Y."/>
            <person name="Wakimoto H."/>
            <person name="Yang C.C."/>
            <person name="Iwamoto M."/>
            <person name="Abe T."/>
            <person name="Yamada Y."/>
            <person name="Muto A."/>
            <person name="Inokuchi H."/>
            <person name="Ikemura T."/>
            <person name="Matsumoto T."/>
            <person name="Sasaki T."/>
            <person name="Itoh T."/>
        </authorList>
    </citation>
    <scope>NUCLEOTIDE SEQUENCE [LARGE SCALE GENOMIC DNA]</scope>
    <source>
        <strain evidence="6">cv. Nipponbare</strain>
    </source>
</reference>
<dbReference type="AlphaFoldDB" id="A0A0P0VVP8"/>
<keyword evidence="1" id="KW-0689">Ribosomal protein</keyword>
<name>A0A0P0VVP8_ORYSJ</name>
<keyword evidence="6" id="KW-1185">Reference proteome</keyword>
<dbReference type="STRING" id="39947.A0A0P0VVP8"/>
<keyword evidence="2" id="KW-0687">Ribonucleoprotein</keyword>
<sequence length="225" mass="24837">GRTIRAAISSLSPPTPPPFPLAREHQISGGDRGPRLARERKASGVEDADLREDADGEDHHPRGGEQRRRRQRQGQDPGQGRYPAGPAAPHLRREAAGGWPHAGRLQHPEGVHASPGASPTRRPHLDRALAQGPRLQAQHQQDGLQEVILLAHRSLLTIRQFGREFCACKVYCTICLFLFTPLSCRCYATLPPRATNCRKKKCGHSNQVSLITINHVFSLSDHVLI</sequence>
<dbReference type="GO" id="GO:1990904">
    <property type="term" value="C:ribonucleoprotein complex"/>
    <property type="evidence" value="ECO:0007669"/>
    <property type="project" value="UniProtKB-KW"/>
</dbReference>
<protein>
    <submittedName>
        <fullName evidence="5">Os03g0259500 protein</fullName>
    </submittedName>
</protein>
<evidence type="ECO:0000256" key="2">
    <source>
        <dbReference type="ARBA" id="ARBA00023274"/>
    </source>
</evidence>
<dbReference type="Proteomes" id="UP000059680">
    <property type="component" value="Chromosome 3"/>
</dbReference>
<dbReference type="Gene3D" id="4.10.1060.50">
    <property type="match status" value="1"/>
</dbReference>
<feature type="domain" description="Large ribosomal subunit protein eL40" evidence="4">
    <location>
        <begin position="153"/>
        <end position="215"/>
    </location>
</feature>
<dbReference type="Pfam" id="PF01020">
    <property type="entry name" value="Ribosomal_L40e"/>
    <property type="match status" value="1"/>
</dbReference>
<evidence type="ECO:0000313" key="5">
    <source>
        <dbReference type="EMBL" id="BAS83347.1"/>
    </source>
</evidence>
<evidence type="ECO:0000313" key="6">
    <source>
        <dbReference type="Proteomes" id="UP000059680"/>
    </source>
</evidence>
<reference evidence="6" key="1">
    <citation type="journal article" date="2005" name="Nature">
        <title>The map-based sequence of the rice genome.</title>
        <authorList>
            <consortium name="International rice genome sequencing project (IRGSP)"/>
            <person name="Matsumoto T."/>
            <person name="Wu J."/>
            <person name="Kanamori H."/>
            <person name="Katayose Y."/>
            <person name="Fujisawa M."/>
            <person name="Namiki N."/>
            <person name="Mizuno H."/>
            <person name="Yamamoto K."/>
            <person name="Antonio B.A."/>
            <person name="Baba T."/>
            <person name="Sakata K."/>
            <person name="Nagamura Y."/>
            <person name="Aoki H."/>
            <person name="Arikawa K."/>
            <person name="Arita K."/>
            <person name="Bito T."/>
            <person name="Chiden Y."/>
            <person name="Fujitsuka N."/>
            <person name="Fukunaka R."/>
            <person name="Hamada M."/>
            <person name="Harada C."/>
            <person name="Hayashi A."/>
            <person name="Hijishita S."/>
            <person name="Honda M."/>
            <person name="Hosokawa S."/>
            <person name="Ichikawa Y."/>
            <person name="Idonuma A."/>
            <person name="Iijima M."/>
            <person name="Ikeda M."/>
            <person name="Ikeno M."/>
            <person name="Ito K."/>
            <person name="Ito S."/>
            <person name="Ito T."/>
            <person name="Ito Y."/>
            <person name="Ito Y."/>
            <person name="Iwabuchi A."/>
            <person name="Kamiya K."/>
            <person name="Karasawa W."/>
            <person name="Kurita K."/>
            <person name="Katagiri S."/>
            <person name="Kikuta A."/>
            <person name="Kobayashi H."/>
            <person name="Kobayashi N."/>
            <person name="Machita K."/>
            <person name="Maehara T."/>
            <person name="Masukawa M."/>
            <person name="Mizubayashi T."/>
            <person name="Mukai Y."/>
            <person name="Nagasaki H."/>
            <person name="Nagata Y."/>
            <person name="Naito S."/>
            <person name="Nakashima M."/>
            <person name="Nakama Y."/>
            <person name="Nakamichi Y."/>
            <person name="Nakamura M."/>
            <person name="Meguro A."/>
            <person name="Negishi M."/>
            <person name="Ohta I."/>
            <person name="Ohta T."/>
            <person name="Okamoto M."/>
            <person name="Ono N."/>
            <person name="Saji S."/>
            <person name="Sakaguchi M."/>
            <person name="Sakai K."/>
            <person name="Shibata M."/>
            <person name="Shimokawa T."/>
            <person name="Song J."/>
            <person name="Takazaki Y."/>
            <person name="Terasawa K."/>
            <person name="Tsugane M."/>
            <person name="Tsuji K."/>
            <person name="Ueda S."/>
            <person name="Waki K."/>
            <person name="Yamagata H."/>
            <person name="Yamamoto M."/>
            <person name="Yamamoto S."/>
            <person name="Yamane H."/>
            <person name="Yoshiki S."/>
            <person name="Yoshihara R."/>
            <person name="Yukawa K."/>
            <person name="Zhong H."/>
            <person name="Yano M."/>
            <person name="Yuan Q."/>
            <person name="Ouyang S."/>
            <person name="Liu J."/>
            <person name="Jones K.M."/>
            <person name="Gansberger K."/>
            <person name="Moffat K."/>
            <person name="Hill J."/>
            <person name="Bera J."/>
            <person name="Fadrosh D."/>
            <person name="Jin S."/>
            <person name="Johri S."/>
            <person name="Kim M."/>
            <person name="Overton L."/>
            <person name="Reardon M."/>
            <person name="Tsitrin T."/>
            <person name="Vuong H."/>
            <person name="Weaver B."/>
            <person name="Ciecko A."/>
            <person name="Tallon L."/>
            <person name="Jackson J."/>
            <person name="Pai G."/>
            <person name="Aken S.V."/>
            <person name="Utterback T."/>
            <person name="Reidmuller S."/>
            <person name="Feldblyum T."/>
            <person name="Hsiao J."/>
            <person name="Zismann V."/>
            <person name="Iobst S."/>
            <person name="de Vazeille A.R."/>
            <person name="Buell C.R."/>
            <person name="Ying K."/>
            <person name="Li Y."/>
            <person name="Lu T."/>
            <person name="Huang Y."/>
            <person name="Zhao Q."/>
            <person name="Feng Q."/>
            <person name="Zhang L."/>
            <person name="Zhu J."/>
            <person name="Weng Q."/>
            <person name="Mu J."/>
            <person name="Lu Y."/>
            <person name="Fan D."/>
            <person name="Liu Y."/>
            <person name="Guan J."/>
            <person name="Zhang Y."/>
            <person name="Yu S."/>
            <person name="Liu X."/>
            <person name="Zhang Y."/>
            <person name="Hong G."/>
            <person name="Han B."/>
            <person name="Choisne N."/>
            <person name="Demange N."/>
            <person name="Orjeda G."/>
            <person name="Samain S."/>
            <person name="Cattolico L."/>
            <person name="Pelletier E."/>
            <person name="Couloux A."/>
            <person name="Segurens B."/>
            <person name="Wincker P."/>
            <person name="D'Hont A."/>
            <person name="Scarpelli C."/>
            <person name="Weissenbach J."/>
            <person name="Salanoubat M."/>
            <person name="Quetier F."/>
            <person name="Yu Y."/>
            <person name="Kim H.R."/>
            <person name="Rambo T."/>
            <person name="Currie J."/>
            <person name="Collura K."/>
            <person name="Luo M."/>
            <person name="Yang T."/>
            <person name="Ammiraju J.S.S."/>
            <person name="Engler F."/>
            <person name="Soderlund C."/>
            <person name="Wing R.A."/>
            <person name="Palmer L.E."/>
            <person name="de la Bastide M."/>
            <person name="Spiegel L."/>
            <person name="Nascimento L."/>
            <person name="Zutavern T."/>
            <person name="O'Shaughnessy A."/>
            <person name="Dike S."/>
            <person name="Dedhia N."/>
            <person name="Preston R."/>
            <person name="Balija V."/>
            <person name="McCombie W.R."/>
            <person name="Chow T."/>
            <person name="Chen H."/>
            <person name="Chung M."/>
            <person name="Chen C."/>
            <person name="Shaw J."/>
            <person name="Wu H."/>
            <person name="Hsiao K."/>
            <person name="Chao Y."/>
            <person name="Chu M."/>
            <person name="Cheng C."/>
            <person name="Hour A."/>
            <person name="Lee P."/>
            <person name="Lin S."/>
            <person name="Lin Y."/>
            <person name="Liou J."/>
            <person name="Liu S."/>
            <person name="Hsing Y."/>
            <person name="Raghuvanshi S."/>
            <person name="Mohanty A."/>
            <person name="Bharti A.K."/>
            <person name="Gaur A."/>
            <person name="Gupta V."/>
            <person name="Kumar D."/>
            <person name="Ravi V."/>
            <person name="Vij S."/>
            <person name="Kapur A."/>
            <person name="Khurana P."/>
            <person name="Khurana P."/>
            <person name="Khurana J.P."/>
            <person name="Tyagi A.K."/>
            <person name="Gaikwad K."/>
            <person name="Singh A."/>
            <person name="Dalal V."/>
            <person name="Srivastava S."/>
            <person name="Dixit A."/>
            <person name="Pal A.K."/>
            <person name="Ghazi I.A."/>
            <person name="Yadav M."/>
            <person name="Pandit A."/>
            <person name="Bhargava A."/>
            <person name="Sureshbabu K."/>
            <person name="Batra K."/>
            <person name="Sharma T.R."/>
            <person name="Mohapatra T."/>
            <person name="Singh N.K."/>
            <person name="Messing J."/>
            <person name="Nelson A.B."/>
            <person name="Fuks G."/>
            <person name="Kavchok S."/>
            <person name="Keizer G."/>
            <person name="Linton E."/>
            <person name="Llaca V."/>
            <person name="Song R."/>
            <person name="Tanyolac B."/>
            <person name="Young S."/>
            <person name="Ho-Il K."/>
            <person name="Hahn J.H."/>
            <person name="Sangsakoo G."/>
            <person name="Vanavichit A."/>
            <person name="de Mattos Luiz.A.T."/>
            <person name="Zimmer P.D."/>
            <person name="Malone G."/>
            <person name="Dellagostin O."/>
            <person name="de Oliveira A.C."/>
            <person name="Bevan M."/>
            <person name="Bancroft I."/>
            <person name="Minx P."/>
            <person name="Cordum H."/>
            <person name="Wilson R."/>
            <person name="Cheng Z."/>
            <person name="Jin W."/>
            <person name="Jiang J."/>
            <person name="Leong S.A."/>
            <person name="Iwama H."/>
            <person name="Gojobori T."/>
            <person name="Itoh T."/>
            <person name="Niimura Y."/>
            <person name="Fujii Y."/>
            <person name="Habara T."/>
            <person name="Sakai H."/>
            <person name="Sato Y."/>
            <person name="Wilson G."/>
            <person name="Kumar K."/>
            <person name="McCouch S."/>
            <person name="Juretic N."/>
            <person name="Hoen D."/>
            <person name="Wright S."/>
            <person name="Bruskiewich R."/>
            <person name="Bureau T."/>
            <person name="Miyao A."/>
            <person name="Hirochika H."/>
            <person name="Nishikawa T."/>
            <person name="Kadowaki K."/>
            <person name="Sugiura M."/>
            <person name="Burr B."/>
            <person name="Sasaki T."/>
        </authorList>
    </citation>
    <scope>NUCLEOTIDE SEQUENCE [LARGE SCALE GENOMIC DNA]</scope>
    <source>
        <strain evidence="6">cv. Nipponbare</strain>
    </source>
</reference>
<evidence type="ECO:0000256" key="1">
    <source>
        <dbReference type="ARBA" id="ARBA00022980"/>
    </source>
</evidence>
<proteinExistence type="predicted"/>
<dbReference type="GO" id="GO:0003735">
    <property type="term" value="F:structural constituent of ribosome"/>
    <property type="evidence" value="ECO:0007669"/>
    <property type="project" value="InterPro"/>
</dbReference>
<dbReference type="EMBL" id="AP014959">
    <property type="protein sequence ID" value="BAS83347.1"/>
    <property type="molecule type" value="Genomic_DNA"/>
</dbReference>
<feature type="region of interest" description="Disordered" evidence="3">
    <location>
        <begin position="1"/>
        <end position="124"/>
    </location>
</feature>
<dbReference type="eggNOG" id="ENOG502SVVR">
    <property type="taxonomic scope" value="Eukaryota"/>
</dbReference>
<evidence type="ECO:0000259" key="4">
    <source>
        <dbReference type="SMART" id="SM01377"/>
    </source>
</evidence>
<gene>
    <name evidence="5" type="ordered locus">Os03g0259500</name>
    <name evidence="5" type="ORF">OSNPB_030259500</name>
</gene>
<reference evidence="5 6" key="3">
    <citation type="journal article" date="2013" name="Rice">
        <title>Improvement of the Oryza sativa Nipponbare reference genome using next generation sequence and optical map data.</title>
        <authorList>
            <person name="Kawahara Y."/>
            <person name="de la Bastide M."/>
            <person name="Hamilton J.P."/>
            <person name="Kanamori H."/>
            <person name="McCombie W.R."/>
            <person name="Ouyang S."/>
            <person name="Schwartz D.C."/>
            <person name="Tanaka T."/>
            <person name="Wu J."/>
            <person name="Zhou S."/>
            <person name="Childs K.L."/>
            <person name="Davidson R.M."/>
            <person name="Lin H."/>
            <person name="Quesada-Ocampo L."/>
            <person name="Vaillancourt B."/>
            <person name="Sakai H."/>
            <person name="Lee S.S."/>
            <person name="Kim J."/>
            <person name="Numa H."/>
            <person name="Itoh T."/>
            <person name="Buell C.R."/>
            <person name="Matsumoto T."/>
        </authorList>
    </citation>
    <scope>NUCLEOTIDE SEQUENCE [LARGE SCALE GENOMIC DNA]</scope>
    <source>
        <strain evidence="6">cv. Nipponbare</strain>
    </source>
</reference>
<accession>A0A0P0VVP8</accession>
<evidence type="ECO:0000256" key="3">
    <source>
        <dbReference type="SAM" id="MobiDB-lite"/>
    </source>
</evidence>
<dbReference type="GO" id="GO:0005840">
    <property type="term" value="C:ribosome"/>
    <property type="evidence" value="ECO:0007669"/>
    <property type="project" value="UniProtKB-KW"/>
</dbReference>
<dbReference type="InterPro" id="IPR001975">
    <property type="entry name" value="Ribosomal_eL40_dom"/>
</dbReference>
<feature type="non-terminal residue" evidence="5">
    <location>
        <position position="1"/>
    </location>
</feature>
<feature type="compositionally biased region" description="Basic and acidic residues" evidence="3">
    <location>
        <begin position="22"/>
        <end position="44"/>
    </location>
</feature>
<dbReference type="GO" id="GO:0006412">
    <property type="term" value="P:translation"/>
    <property type="evidence" value="ECO:0007669"/>
    <property type="project" value="InterPro"/>
</dbReference>
<feature type="compositionally biased region" description="Basic and acidic residues" evidence="3">
    <location>
        <begin position="51"/>
        <end position="66"/>
    </location>
</feature>
<dbReference type="InterPro" id="IPR038587">
    <property type="entry name" value="Ribosomal_eL40_sf"/>
</dbReference>
<dbReference type="Gramene" id="Os03t0259500-00">
    <property type="protein sequence ID" value="Os03t0259500-00"/>
    <property type="gene ID" value="Os03g0259500"/>
</dbReference>